<dbReference type="InterPro" id="IPR037914">
    <property type="entry name" value="SpoVT-AbrB_sf"/>
</dbReference>
<dbReference type="InterPro" id="IPR007159">
    <property type="entry name" value="SpoVT-AbrB_dom"/>
</dbReference>
<evidence type="ECO:0000256" key="3">
    <source>
        <dbReference type="ARBA" id="ARBA00022737"/>
    </source>
</evidence>
<comment type="subcellular location">
    <subcellularLocation>
        <location evidence="7">Cytoplasm</location>
        <location evidence="7">Nucleoid</location>
    </subcellularLocation>
</comment>
<accession>A0A0G0Z1S7</accession>
<keyword evidence="6 7" id="KW-0804">Transcription</keyword>
<dbReference type="CDD" id="cd16320">
    <property type="entry name" value="MraZ_N"/>
    <property type="match status" value="1"/>
</dbReference>
<dbReference type="HAMAP" id="MF_01008">
    <property type="entry name" value="MraZ"/>
    <property type="match status" value="1"/>
</dbReference>
<dbReference type="GO" id="GO:0005737">
    <property type="term" value="C:cytoplasm"/>
    <property type="evidence" value="ECO:0007669"/>
    <property type="project" value="UniProtKB-UniRule"/>
</dbReference>
<comment type="caution">
    <text evidence="9">The sequence shown here is derived from an EMBL/GenBank/DDBJ whole genome shotgun (WGS) entry which is preliminary data.</text>
</comment>
<dbReference type="GO" id="GO:0003700">
    <property type="term" value="F:DNA-binding transcription factor activity"/>
    <property type="evidence" value="ECO:0007669"/>
    <property type="project" value="UniProtKB-UniRule"/>
</dbReference>
<dbReference type="InterPro" id="IPR038619">
    <property type="entry name" value="MraZ_sf"/>
</dbReference>
<dbReference type="AlphaFoldDB" id="A0A0G0Z1S7"/>
<evidence type="ECO:0000256" key="7">
    <source>
        <dbReference type="HAMAP-Rule" id="MF_01008"/>
    </source>
</evidence>
<feature type="domain" description="SpoVT-AbrB" evidence="8">
    <location>
        <begin position="5"/>
        <end position="47"/>
    </location>
</feature>
<dbReference type="PANTHER" id="PTHR34701">
    <property type="entry name" value="TRANSCRIPTIONAL REGULATOR MRAZ"/>
    <property type="match status" value="1"/>
</dbReference>
<comment type="similarity">
    <text evidence="7">Belongs to the MraZ family.</text>
</comment>
<protein>
    <recommendedName>
        <fullName evidence="1 7">Transcriptional regulator MraZ</fullName>
    </recommendedName>
</protein>
<evidence type="ECO:0000256" key="6">
    <source>
        <dbReference type="ARBA" id="ARBA00023163"/>
    </source>
</evidence>
<organism evidence="9 10">
    <name type="scientific">Candidatus Collierbacteria bacterium GW2011_GWA2_42_17</name>
    <dbReference type="NCBI Taxonomy" id="1618378"/>
    <lineage>
        <taxon>Bacteria</taxon>
        <taxon>Candidatus Collieribacteriota</taxon>
    </lineage>
</organism>
<evidence type="ECO:0000259" key="8">
    <source>
        <dbReference type="PROSITE" id="PS51740"/>
    </source>
</evidence>
<keyword evidence="3" id="KW-0677">Repeat</keyword>
<name>A0A0G0Z1S7_9BACT</name>
<dbReference type="PROSITE" id="PS51740">
    <property type="entry name" value="SPOVT_ABRB"/>
    <property type="match status" value="2"/>
</dbReference>
<evidence type="ECO:0000256" key="4">
    <source>
        <dbReference type="ARBA" id="ARBA00023015"/>
    </source>
</evidence>
<evidence type="ECO:0000313" key="10">
    <source>
        <dbReference type="Proteomes" id="UP000033854"/>
    </source>
</evidence>
<keyword evidence="2 7" id="KW-0963">Cytoplasm</keyword>
<dbReference type="NCBIfam" id="TIGR00242">
    <property type="entry name" value="division/cell wall cluster transcriptional repressor MraZ"/>
    <property type="match status" value="1"/>
</dbReference>
<proteinExistence type="inferred from homology"/>
<dbReference type="SUPFAM" id="SSF89447">
    <property type="entry name" value="AbrB/MazE/MraZ-like"/>
    <property type="match status" value="1"/>
</dbReference>
<dbReference type="PANTHER" id="PTHR34701:SF1">
    <property type="entry name" value="TRANSCRIPTIONAL REGULATOR MRAZ"/>
    <property type="match status" value="1"/>
</dbReference>
<keyword evidence="5 7" id="KW-0238">DNA-binding</keyword>
<dbReference type="CDD" id="cd16321">
    <property type="entry name" value="MraZ_C"/>
    <property type="match status" value="1"/>
</dbReference>
<evidence type="ECO:0000313" key="9">
    <source>
        <dbReference type="EMBL" id="KKS42735.1"/>
    </source>
</evidence>
<keyword evidence="4 7" id="KW-0805">Transcription regulation</keyword>
<dbReference type="EMBL" id="LCDA01000006">
    <property type="protein sequence ID" value="KKS42735.1"/>
    <property type="molecule type" value="Genomic_DNA"/>
</dbReference>
<feature type="domain" description="SpoVT-AbrB" evidence="8">
    <location>
        <begin position="76"/>
        <end position="119"/>
    </location>
</feature>
<dbReference type="GO" id="GO:2000143">
    <property type="term" value="P:negative regulation of DNA-templated transcription initiation"/>
    <property type="evidence" value="ECO:0007669"/>
    <property type="project" value="TreeGrafter"/>
</dbReference>
<dbReference type="GO" id="GO:0000976">
    <property type="term" value="F:transcription cis-regulatory region binding"/>
    <property type="evidence" value="ECO:0007669"/>
    <property type="project" value="TreeGrafter"/>
</dbReference>
<evidence type="ECO:0000256" key="2">
    <source>
        <dbReference type="ARBA" id="ARBA00022490"/>
    </source>
</evidence>
<dbReference type="GO" id="GO:0009295">
    <property type="term" value="C:nucleoid"/>
    <property type="evidence" value="ECO:0007669"/>
    <property type="project" value="UniProtKB-SubCell"/>
</dbReference>
<dbReference type="Gene3D" id="3.40.1550.20">
    <property type="entry name" value="Transcriptional regulator MraZ domain"/>
    <property type="match status" value="1"/>
</dbReference>
<dbReference type="InterPro" id="IPR003444">
    <property type="entry name" value="MraZ"/>
</dbReference>
<dbReference type="InterPro" id="IPR035644">
    <property type="entry name" value="MraZ_C"/>
</dbReference>
<reference evidence="9 10" key="1">
    <citation type="journal article" date="2015" name="Nature">
        <title>rRNA introns, odd ribosomes, and small enigmatic genomes across a large radiation of phyla.</title>
        <authorList>
            <person name="Brown C.T."/>
            <person name="Hug L.A."/>
            <person name="Thomas B.C."/>
            <person name="Sharon I."/>
            <person name="Castelle C.J."/>
            <person name="Singh A."/>
            <person name="Wilkins M.J."/>
            <person name="Williams K.H."/>
            <person name="Banfield J.F."/>
        </authorList>
    </citation>
    <scope>NUCLEOTIDE SEQUENCE [LARGE SCALE GENOMIC DNA]</scope>
</reference>
<dbReference type="Proteomes" id="UP000033854">
    <property type="component" value="Unassembled WGS sequence"/>
</dbReference>
<evidence type="ECO:0000256" key="1">
    <source>
        <dbReference type="ARBA" id="ARBA00013860"/>
    </source>
</evidence>
<sequence>MFTGRYYHNLEAKGRLAIPQSFRAELGSGGVITWGLDGCLFLFPKSYWQKLSEKLASLSLTNQGARNLTRILVQSAVELNLDGQGRTLIPEHLREQVNIKKQVVVAGTLTRIEIWDRDAYHEHLDLIAQTINQADQGLAGIEL</sequence>
<gene>
    <name evidence="7" type="primary">mraZ</name>
    <name evidence="9" type="ORF">UV06_C0006G0005</name>
</gene>
<evidence type="ECO:0000256" key="5">
    <source>
        <dbReference type="ARBA" id="ARBA00023125"/>
    </source>
</evidence>
<dbReference type="InterPro" id="IPR020603">
    <property type="entry name" value="MraZ_dom"/>
</dbReference>
<dbReference type="InterPro" id="IPR035642">
    <property type="entry name" value="MraZ_N"/>
</dbReference>
<comment type="subunit">
    <text evidence="7">Forms oligomers.</text>
</comment>
<dbReference type="Pfam" id="PF02381">
    <property type="entry name" value="MraZ"/>
    <property type="match status" value="2"/>
</dbReference>